<protein>
    <submittedName>
        <fullName evidence="5">DUF4190 domain-containing protein</fullName>
    </submittedName>
</protein>
<feature type="compositionally biased region" description="Polar residues" evidence="1">
    <location>
        <begin position="209"/>
        <end position="221"/>
    </location>
</feature>
<name>A0A5R8KI07_9BACT</name>
<evidence type="ECO:0000313" key="5">
    <source>
        <dbReference type="EMBL" id="TLD71870.1"/>
    </source>
</evidence>
<dbReference type="Pfam" id="PF13828">
    <property type="entry name" value="DUF4190"/>
    <property type="match status" value="1"/>
</dbReference>
<keyword evidence="6" id="KW-1185">Reference proteome</keyword>
<evidence type="ECO:0000256" key="1">
    <source>
        <dbReference type="SAM" id="MobiDB-lite"/>
    </source>
</evidence>
<dbReference type="InterPro" id="IPR025241">
    <property type="entry name" value="DUF4190"/>
</dbReference>
<evidence type="ECO:0000259" key="4">
    <source>
        <dbReference type="Pfam" id="PF14237"/>
    </source>
</evidence>
<keyword evidence="2" id="KW-0472">Membrane</keyword>
<feature type="domain" description="DUF4190" evidence="3">
    <location>
        <begin position="111"/>
        <end position="178"/>
    </location>
</feature>
<feature type="region of interest" description="Disordered" evidence="1">
    <location>
        <begin position="201"/>
        <end position="221"/>
    </location>
</feature>
<accession>A0A5R8KI07</accession>
<keyword evidence="2" id="KW-1133">Transmembrane helix</keyword>
<dbReference type="OrthoDB" id="195400at2"/>
<feature type="region of interest" description="Disordered" evidence="1">
    <location>
        <begin position="56"/>
        <end position="89"/>
    </location>
</feature>
<feature type="domain" description="GYF" evidence="4">
    <location>
        <begin position="3"/>
        <end position="49"/>
    </location>
</feature>
<dbReference type="AlphaFoldDB" id="A0A5R8KI07"/>
<feature type="compositionally biased region" description="Low complexity" evidence="1">
    <location>
        <begin position="69"/>
        <end position="82"/>
    </location>
</feature>
<evidence type="ECO:0000259" key="3">
    <source>
        <dbReference type="Pfam" id="PF13828"/>
    </source>
</evidence>
<comment type="caution">
    <text evidence="5">The sequence shown here is derived from an EMBL/GenBank/DDBJ whole genome shotgun (WGS) entry which is preliminary data.</text>
</comment>
<reference evidence="5 6" key="1">
    <citation type="submission" date="2019-05" db="EMBL/GenBank/DDBJ databases">
        <title>Verrucobacter flavum gen. nov., sp. nov. a new member of the family Verrucomicrobiaceae.</title>
        <authorList>
            <person name="Szuroczki S."/>
            <person name="Abbaszade G."/>
            <person name="Szabo A."/>
            <person name="Felfoldi T."/>
            <person name="Schumann P."/>
            <person name="Boka K."/>
            <person name="Keki Z."/>
            <person name="Toumi M."/>
            <person name="Toth E."/>
        </authorList>
    </citation>
    <scope>NUCLEOTIDE SEQUENCE [LARGE SCALE GENOMIC DNA]</scope>
    <source>
        <strain evidence="5 6">MG-N-17</strain>
    </source>
</reference>
<gene>
    <name evidence="5" type="ORF">FEM03_03855</name>
</gene>
<evidence type="ECO:0000313" key="6">
    <source>
        <dbReference type="Proteomes" id="UP000306196"/>
    </source>
</evidence>
<feature type="transmembrane region" description="Helical" evidence="2">
    <location>
        <begin position="129"/>
        <end position="149"/>
    </location>
</feature>
<dbReference type="Pfam" id="PF14237">
    <property type="entry name" value="GYF_2"/>
    <property type="match status" value="1"/>
</dbReference>
<dbReference type="Proteomes" id="UP000306196">
    <property type="component" value="Unassembled WGS sequence"/>
</dbReference>
<keyword evidence="2" id="KW-0812">Transmembrane</keyword>
<feature type="transmembrane region" description="Helical" evidence="2">
    <location>
        <begin position="161"/>
        <end position="189"/>
    </location>
</feature>
<proteinExistence type="predicted"/>
<sequence>MEYHVGRNNQQLGQFTEEAIREGLFNGQFLKTDLVWTEGMEGWKPVAEVLAIESESPASALPPPPPPLETFSESPSSSTALPPAVPPSYSSGAAPTSNFPTLAVGKPTSGLAIASLILGITSLPTTFCYLGLFIGIAGIICGHIASGAIKRSNGTIDGKGIALAGLILSYIGTLISLLFIAIVAFAIIVADSDNSSTKVAIPEGWPTHADTTPSEGTDVNP</sequence>
<dbReference type="EMBL" id="VAUV01000003">
    <property type="protein sequence ID" value="TLD71870.1"/>
    <property type="molecule type" value="Genomic_DNA"/>
</dbReference>
<dbReference type="InterPro" id="IPR025640">
    <property type="entry name" value="GYF_2"/>
</dbReference>
<evidence type="ECO:0000256" key="2">
    <source>
        <dbReference type="SAM" id="Phobius"/>
    </source>
</evidence>
<organism evidence="5 6">
    <name type="scientific">Phragmitibacter flavus</name>
    <dbReference type="NCBI Taxonomy" id="2576071"/>
    <lineage>
        <taxon>Bacteria</taxon>
        <taxon>Pseudomonadati</taxon>
        <taxon>Verrucomicrobiota</taxon>
        <taxon>Verrucomicrobiia</taxon>
        <taxon>Verrucomicrobiales</taxon>
        <taxon>Verrucomicrobiaceae</taxon>
        <taxon>Phragmitibacter</taxon>
    </lineage>
</organism>
<dbReference type="RefSeq" id="WP_138084874.1">
    <property type="nucleotide sequence ID" value="NZ_VAUV01000003.1"/>
</dbReference>